<feature type="region of interest" description="Disordered" evidence="1">
    <location>
        <begin position="1"/>
        <end position="22"/>
    </location>
</feature>
<gene>
    <name evidence="2" type="ORF">JD276_15215</name>
</gene>
<sequence length="49" mass="5703">MSGEQDEEARRDDPRRVSSLRGLTVTDMESLRRLGITEEHLKGRFNDDQ</sequence>
<dbReference type="RefSeq" id="WP_200116516.1">
    <property type="nucleotide sequence ID" value="NZ_JAEHOH010000028.1"/>
</dbReference>
<protein>
    <submittedName>
        <fullName evidence="2">Uncharacterized protein</fullName>
    </submittedName>
</protein>
<dbReference type="Proteomes" id="UP000608530">
    <property type="component" value="Unassembled WGS sequence"/>
</dbReference>
<comment type="caution">
    <text evidence="2">The sequence shown here is derived from an EMBL/GenBank/DDBJ whole genome shotgun (WGS) entry which is preliminary data.</text>
</comment>
<dbReference type="AlphaFoldDB" id="A0A934UWY1"/>
<organism evidence="2 3">
    <name type="scientific">Leucobacter chromiisoli</name>
    <dbReference type="NCBI Taxonomy" id="2796471"/>
    <lineage>
        <taxon>Bacteria</taxon>
        <taxon>Bacillati</taxon>
        <taxon>Actinomycetota</taxon>
        <taxon>Actinomycetes</taxon>
        <taxon>Micrococcales</taxon>
        <taxon>Microbacteriaceae</taxon>
        <taxon>Leucobacter</taxon>
    </lineage>
</organism>
<dbReference type="EMBL" id="JAEHOH010000028">
    <property type="protein sequence ID" value="MBK0420377.1"/>
    <property type="molecule type" value="Genomic_DNA"/>
</dbReference>
<accession>A0A934UWY1</accession>
<name>A0A934UWY1_9MICO</name>
<evidence type="ECO:0000313" key="3">
    <source>
        <dbReference type="Proteomes" id="UP000608530"/>
    </source>
</evidence>
<proteinExistence type="predicted"/>
<reference evidence="2" key="1">
    <citation type="submission" date="2020-12" db="EMBL/GenBank/DDBJ databases">
        <title>Leucobacter sp. CAS1, isolated from Chromium sludge.</title>
        <authorList>
            <person name="Xu Z."/>
        </authorList>
    </citation>
    <scope>NUCLEOTIDE SEQUENCE</scope>
    <source>
        <strain evidence="2">CSA1</strain>
    </source>
</reference>
<evidence type="ECO:0000313" key="2">
    <source>
        <dbReference type="EMBL" id="MBK0420377.1"/>
    </source>
</evidence>
<evidence type="ECO:0000256" key="1">
    <source>
        <dbReference type="SAM" id="MobiDB-lite"/>
    </source>
</evidence>
<keyword evidence="3" id="KW-1185">Reference proteome</keyword>